<feature type="domain" description="3-deoxy-D-manno-octulosonic-acid transferase N-terminal" evidence="10">
    <location>
        <begin position="36"/>
        <end position="219"/>
    </location>
</feature>
<keyword evidence="4 9" id="KW-0808">Transferase</keyword>
<dbReference type="AlphaFoldDB" id="A0A1Y0ELF7"/>
<evidence type="ECO:0000313" key="11">
    <source>
        <dbReference type="EMBL" id="ARU04142.1"/>
    </source>
</evidence>
<dbReference type="SUPFAM" id="SSF53756">
    <property type="entry name" value="UDP-Glycosyltransferase/glycogen phosphorylase"/>
    <property type="match status" value="1"/>
</dbReference>
<keyword evidence="9" id="KW-1003">Cell membrane</keyword>
<dbReference type="Proteomes" id="UP000196138">
    <property type="component" value="Chromosome"/>
</dbReference>
<comment type="pathway">
    <text evidence="1 9">Bacterial outer membrane biogenesis; LPS core biosynthesis.</text>
</comment>
<evidence type="ECO:0000256" key="7">
    <source>
        <dbReference type="PIRSR" id="PIRSR639901-1"/>
    </source>
</evidence>
<comment type="similarity">
    <text evidence="9">Belongs to the glycosyltransferase group 1 family.</text>
</comment>
<dbReference type="GO" id="GO:0009244">
    <property type="term" value="P:lipopolysaccharide core region biosynthetic process"/>
    <property type="evidence" value="ECO:0007669"/>
    <property type="project" value="UniProtKB-UniRule"/>
</dbReference>
<feature type="site" description="Transition state stabilizer" evidence="8">
    <location>
        <position position="140"/>
    </location>
</feature>
<name>A0A1Y0ELF7_9BURK</name>
<sequence>MPMMRTLYSLATVLAQPLLRRKLRRRGAAEPGYLQAVPERFGQYDPRVRKAAGLARRGPLVWVHAVSLGETRAAAPLVARLRRQLPAMRLLLTHGTATGRAEGRSLLQDGDIQVWQPWDTPAATRKFIQQFRPDVGVLMETEVWPNLMAACTAEDIPVVLANARMSAASLQRARRLAWLARPAYGALAAALPQTNEDAQHLKALGAPVRAVLGNLKYDADPDPALLAAGRRLKSQSRKPIVVFASSREGEEGELFKWLRPAVAGRDATTSGVELAHDALHAVQWLVVPRHPQRFQSVAELAQIQHLRVSERSTWGREPDHLVLPAEADRPEVWIGNSLGEMALYYGMADLALLGGSFKPLGGQNLIEAIACGCPVLMGPSTFNFEQAAREAQSRGAALRVANLGEAVQRAAALATDAPRMQRLRQAGANFSASYRGAAEATAQAIADVLARRGATGGGAPTQW</sequence>
<evidence type="ECO:0000256" key="3">
    <source>
        <dbReference type="ARBA" id="ARBA00019077"/>
    </source>
</evidence>
<reference evidence="11 12" key="1">
    <citation type="submission" date="2017-05" db="EMBL/GenBank/DDBJ databases">
        <authorList>
            <person name="Song R."/>
            <person name="Chenine A.L."/>
            <person name="Ruprecht R.M."/>
        </authorList>
    </citation>
    <scope>NUCLEOTIDE SEQUENCE [LARGE SCALE GENOMIC DNA]</scope>
    <source>
        <strain evidence="11 12">DSM 26136</strain>
    </source>
</reference>
<evidence type="ECO:0000256" key="9">
    <source>
        <dbReference type="RuleBase" id="RU365103"/>
    </source>
</evidence>
<evidence type="ECO:0000256" key="5">
    <source>
        <dbReference type="ARBA" id="ARBA00031445"/>
    </source>
</evidence>
<comment type="catalytic activity">
    <reaction evidence="6 9">
        <text>lipid IVA (E. coli) + CMP-3-deoxy-beta-D-manno-octulosonate = alpha-Kdo-(2-&gt;6)-lipid IVA (E. coli) + CMP + H(+)</text>
        <dbReference type="Rhea" id="RHEA:28066"/>
        <dbReference type="ChEBI" id="CHEBI:15378"/>
        <dbReference type="ChEBI" id="CHEBI:58603"/>
        <dbReference type="ChEBI" id="CHEBI:60364"/>
        <dbReference type="ChEBI" id="CHEBI:60377"/>
        <dbReference type="ChEBI" id="CHEBI:85987"/>
        <dbReference type="EC" id="2.4.99.12"/>
    </reaction>
</comment>
<evidence type="ECO:0000256" key="2">
    <source>
        <dbReference type="ARBA" id="ARBA00012621"/>
    </source>
</evidence>
<comment type="subcellular location">
    <subcellularLocation>
        <location evidence="9">Cell membrane</location>
    </subcellularLocation>
</comment>
<dbReference type="RefSeq" id="WP_087278113.1">
    <property type="nucleotide sequence ID" value="NZ_CP021455.1"/>
</dbReference>
<feature type="site" description="Transition state stabilizer" evidence="8">
    <location>
        <position position="216"/>
    </location>
</feature>
<protein>
    <recommendedName>
        <fullName evidence="3 9">3-deoxy-D-manno-octulosonic acid transferase</fullName>
        <shortName evidence="9">Kdo transferase</shortName>
        <ecNumber evidence="2 9">2.4.99.12</ecNumber>
    </recommendedName>
    <alternativeName>
        <fullName evidence="5 9">Lipid IV(A) 3-deoxy-D-manno-octulosonic acid transferase</fullName>
    </alternativeName>
</protein>
<dbReference type="Gene3D" id="3.40.50.2000">
    <property type="entry name" value="Glycogen Phosphorylase B"/>
    <property type="match status" value="1"/>
</dbReference>
<dbReference type="OrthoDB" id="9789797at2"/>
<dbReference type="PANTHER" id="PTHR42755:SF1">
    <property type="entry name" value="3-DEOXY-D-MANNO-OCTULOSONIC ACID TRANSFERASE, MITOCHONDRIAL-RELATED"/>
    <property type="match status" value="1"/>
</dbReference>
<keyword evidence="12" id="KW-1185">Reference proteome</keyword>
<dbReference type="InterPro" id="IPR007507">
    <property type="entry name" value="Glycos_transf_N"/>
</dbReference>
<keyword evidence="9" id="KW-0448">Lipopolysaccharide biosynthesis</keyword>
<dbReference type="GO" id="GO:0009245">
    <property type="term" value="P:lipid A biosynthetic process"/>
    <property type="evidence" value="ECO:0007669"/>
    <property type="project" value="TreeGrafter"/>
</dbReference>
<dbReference type="EMBL" id="CP021455">
    <property type="protein sequence ID" value="ARU04142.1"/>
    <property type="molecule type" value="Genomic_DNA"/>
</dbReference>
<dbReference type="Pfam" id="PF04413">
    <property type="entry name" value="Glycos_transf_N"/>
    <property type="match status" value="1"/>
</dbReference>
<feature type="active site" description="Proton acceptor" evidence="7">
    <location>
        <position position="70"/>
    </location>
</feature>
<evidence type="ECO:0000259" key="10">
    <source>
        <dbReference type="Pfam" id="PF04413"/>
    </source>
</evidence>
<evidence type="ECO:0000313" key="12">
    <source>
        <dbReference type="Proteomes" id="UP000196138"/>
    </source>
</evidence>
<organism evidence="11 12">
    <name type="scientific">Comamonas serinivorans</name>
    <dbReference type="NCBI Taxonomy" id="1082851"/>
    <lineage>
        <taxon>Bacteria</taxon>
        <taxon>Pseudomonadati</taxon>
        <taxon>Pseudomonadota</taxon>
        <taxon>Betaproteobacteria</taxon>
        <taxon>Burkholderiales</taxon>
        <taxon>Comamonadaceae</taxon>
        <taxon>Comamonas</taxon>
    </lineage>
</organism>
<evidence type="ECO:0000256" key="6">
    <source>
        <dbReference type="ARBA" id="ARBA00049183"/>
    </source>
</evidence>
<dbReference type="PANTHER" id="PTHR42755">
    <property type="entry name" value="3-DEOXY-MANNO-OCTULOSONATE CYTIDYLYLTRANSFERASE"/>
    <property type="match status" value="1"/>
</dbReference>
<gene>
    <name evidence="11" type="ORF">CCO03_05150</name>
</gene>
<keyword evidence="9" id="KW-0472">Membrane</keyword>
<comment type="function">
    <text evidence="9">Involved in lipopolysaccharide (LPS) biosynthesis. Catalyzes the transfer of 3-deoxy-D-manno-octulosonate (Kdo) residue(s) from CMP-Kdo to lipid IV(A), the tetraacyldisaccharide-1,4'-bisphosphate precursor of lipid A.</text>
</comment>
<dbReference type="EC" id="2.4.99.12" evidence="2 9"/>
<dbReference type="GO" id="GO:0043842">
    <property type="term" value="F:Kdo transferase activity"/>
    <property type="evidence" value="ECO:0007669"/>
    <property type="project" value="UniProtKB-EC"/>
</dbReference>
<evidence type="ECO:0000256" key="4">
    <source>
        <dbReference type="ARBA" id="ARBA00022679"/>
    </source>
</evidence>
<accession>A0A1Y0ELF7</accession>
<dbReference type="UniPathway" id="UPA00958"/>
<dbReference type="GO" id="GO:0005886">
    <property type="term" value="C:plasma membrane"/>
    <property type="evidence" value="ECO:0007669"/>
    <property type="project" value="UniProtKB-SubCell"/>
</dbReference>
<dbReference type="Gene3D" id="3.40.50.11720">
    <property type="entry name" value="3-Deoxy-D-manno-octulosonic-acid transferase, N-terminal domain"/>
    <property type="match status" value="1"/>
</dbReference>
<proteinExistence type="inferred from homology"/>
<evidence type="ECO:0000256" key="1">
    <source>
        <dbReference type="ARBA" id="ARBA00004713"/>
    </source>
</evidence>
<evidence type="ECO:0000256" key="8">
    <source>
        <dbReference type="PIRSR" id="PIRSR639901-2"/>
    </source>
</evidence>
<dbReference type="InterPro" id="IPR039901">
    <property type="entry name" value="Kdotransferase"/>
</dbReference>
<dbReference type="InterPro" id="IPR038107">
    <property type="entry name" value="Glycos_transf_N_sf"/>
</dbReference>
<dbReference type="KEGG" id="cser:CCO03_05150"/>